<proteinExistence type="predicted"/>
<dbReference type="OrthoDB" id="1490880at2"/>
<dbReference type="Pfam" id="PF06724">
    <property type="entry name" value="DUF1206"/>
    <property type="match status" value="2"/>
</dbReference>
<evidence type="ECO:0000256" key="1">
    <source>
        <dbReference type="SAM" id="Phobius"/>
    </source>
</evidence>
<dbReference type="STRING" id="447422.SAMN05660903_02152"/>
<comment type="caution">
    <text evidence="3">The sequence shown here is derived from an EMBL/GenBank/DDBJ whole genome shotgun (WGS) entry which is preliminary data.</text>
</comment>
<protein>
    <recommendedName>
        <fullName evidence="2">DUF1206 domain-containing protein</fullName>
    </recommendedName>
</protein>
<dbReference type="RefSeq" id="WP_079713207.1">
    <property type="nucleotide sequence ID" value="NZ_FUZC01000007.1"/>
</dbReference>
<reference evidence="3 4" key="1">
    <citation type="submission" date="2015-10" db="EMBL/GenBank/DDBJ databases">
        <title>Draft genome sequence of Salegentibacter salinarum KCTC 12975.</title>
        <authorList>
            <person name="Lin W."/>
            <person name="Zheng Q."/>
        </authorList>
    </citation>
    <scope>NUCLEOTIDE SEQUENCE [LARGE SCALE GENOMIC DNA]</scope>
    <source>
        <strain evidence="3 4">KCTC 12975</strain>
    </source>
</reference>
<dbReference type="Proteomes" id="UP000232673">
    <property type="component" value="Unassembled WGS sequence"/>
</dbReference>
<dbReference type="AlphaFoldDB" id="A0A2N0TMW8"/>
<feature type="domain" description="DUF1206" evidence="2">
    <location>
        <begin position="11"/>
        <end position="77"/>
    </location>
</feature>
<gene>
    <name evidence="3" type="ORF">APR41_09780</name>
</gene>
<evidence type="ECO:0000313" key="4">
    <source>
        <dbReference type="Proteomes" id="UP000232673"/>
    </source>
</evidence>
<keyword evidence="1" id="KW-0812">Transmembrane</keyword>
<evidence type="ECO:0000259" key="2">
    <source>
        <dbReference type="Pfam" id="PF06724"/>
    </source>
</evidence>
<keyword evidence="1" id="KW-1133">Transmembrane helix</keyword>
<feature type="transmembrane region" description="Helical" evidence="1">
    <location>
        <begin position="184"/>
        <end position="206"/>
    </location>
</feature>
<accession>A0A2N0TMW8</accession>
<organism evidence="3 4">
    <name type="scientific">Salegentibacter salinarum</name>
    <dbReference type="NCBI Taxonomy" id="447422"/>
    <lineage>
        <taxon>Bacteria</taxon>
        <taxon>Pseudomonadati</taxon>
        <taxon>Bacteroidota</taxon>
        <taxon>Flavobacteriia</taxon>
        <taxon>Flavobacteriales</taxon>
        <taxon>Flavobacteriaceae</taxon>
        <taxon>Salegentibacter</taxon>
    </lineage>
</organism>
<name>A0A2N0TMW8_9FLAO</name>
<feature type="domain" description="DUF1206" evidence="2">
    <location>
        <begin position="185"/>
        <end position="254"/>
    </location>
</feature>
<feature type="transmembrane region" description="Helical" evidence="1">
    <location>
        <begin position="52"/>
        <end position="74"/>
    </location>
</feature>
<keyword evidence="4" id="KW-1185">Reference proteome</keyword>
<feature type="transmembrane region" description="Helical" evidence="1">
    <location>
        <begin position="12"/>
        <end position="32"/>
    </location>
</feature>
<dbReference type="EMBL" id="LKTS01000047">
    <property type="protein sequence ID" value="PKD16074.1"/>
    <property type="molecule type" value="Genomic_DNA"/>
</dbReference>
<evidence type="ECO:0000313" key="3">
    <source>
        <dbReference type="EMBL" id="PKD16074.1"/>
    </source>
</evidence>
<feature type="transmembrane region" description="Helical" evidence="1">
    <location>
        <begin position="132"/>
        <end position="151"/>
    </location>
</feature>
<feature type="transmembrane region" description="Helical" evidence="1">
    <location>
        <begin position="94"/>
        <end position="112"/>
    </location>
</feature>
<dbReference type="InterPro" id="IPR009597">
    <property type="entry name" value="DUF1206"/>
</dbReference>
<sequence>MDSKLKKIARVGYVAKATVYGIMGILTFLAAFNMGGQKSSNLQVIEFLQKQAFGNALLVLIGLGLLCYSAWRFIQSIQDPENIGDDKKGKGKRVAYFISAVLYLGLAVYAFMKLINAGSSSGGGSGGGLTGTLGVVVFSIIGVGLVVASIAQFNKAKTKKFLDDFGYNSITDEKKRKTVKNTGYLGLIARGIIFGVLAYIFIRAAVESNTSDMKGTADAFSFLQDSPYGSWLMGLVAAGLVCYSIYVFMLAKYRKFKA</sequence>
<keyword evidence="1" id="KW-0472">Membrane</keyword>
<feature type="transmembrane region" description="Helical" evidence="1">
    <location>
        <begin position="231"/>
        <end position="251"/>
    </location>
</feature>